<comment type="caution">
    <text evidence="1">The sequence shown here is derived from an EMBL/GenBank/DDBJ whole genome shotgun (WGS) entry which is preliminary data.</text>
</comment>
<evidence type="ECO:0000313" key="1">
    <source>
        <dbReference type="EMBL" id="MCW0398746.1"/>
    </source>
</evidence>
<name>A0ABT3DTB7_9XANT</name>
<dbReference type="Proteomes" id="UP001320843">
    <property type="component" value="Unassembled WGS sequence"/>
</dbReference>
<organism evidence="1 2">
    <name type="scientific">Xanthomonas sacchari</name>
    <dbReference type="NCBI Taxonomy" id="56458"/>
    <lineage>
        <taxon>Bacteria</taxon>
        <taxon>Pseudomonadati</taxon>
        <taxon>Pseudomonadota</taxon>
        <taxon>Gammaproteobacteria</taxon>
        <taxon>Lysobacterales</taxon>
        <taxon>Lysobacteraceae</taxon>
        <taxon>Xanthomonas</taxon>
    </lineage>
</organism>
<gene>
    <name evidence="1" type="ORF">NB700_001302</name>
</gene>
<dbReference type="RefSeq" id="WP_267082271.1">
    <property type="nucleotide sequence ID" value="NZ_CP099530.1"/>
</dbReference>
<reference evidence="1 2" key="1">
    <citation type="submission" date="2022-06" db="EMBL/GenBank/DDBJ databases">
        <title>Dynamics of rice microbiomes reveals core vertical transmitted seed endophytes.</title>
        <authorList>
            <person name="Liao K."/>
            <person name="Zhang X."/>
        </authorList>
    </citation>
    <scope>NUCLEOTIDE SEQUENCE [LARGE SCALE GENOMIC DNA]</scope>
    <source>
        <strain evidence="1 2">YT10-10-1</strain>
    </source>
</reference>
<protein>
    <submittedName>
        <fullName evidence="1">Uncharacterized protein</fullName>
    </submittedName>
</protein>
<sequence>MSDSLEHTTSPEEVLVAAFAVPRTPRSNAYKAGVLSVLKLRMNGQAIKHPYECGTAEADAYYAGQHEGHSLYAELIRAAQ</sequence>
<dbReference type="EMBL" id="JANFWR010000007">
    <property type="protein sequence ID" value="MCW0398746.1"/>
    <property type="molecule type" value="Genomic_DNA"/>
</dbReference>
<evidence type="ECO:0000313" key="2">
    <source>
        <dbReference type="Proteomes" id="UP001320843"/>
    </source>
</evidence>
<proteinExistence type="predicted"/>
<keyword evidence="2" id="KW-1185">Reference proteome</keyword>
<accession>A0ABT3DTB7</accession>